<evidence type="ECO:0000313" key="4">
    <source>
        <dbReference type="EnsemblMetazoa" id="SMAR002945-PA"/>
    </source>
</evidence>
<keyword evidence="1" id="KW-0812">Transmembrane</keyword>
<keyword evidence="1" id="KW-0472">Membrane</keyword>
<dbReference type="eggNOG" id="ENOG502QPMW">
    <property type="taxonomic scope" value="Eukaryota"/>
</dbReference>
<organism evidence="4 5">
    <name type="scientific">Strigamia maritima</name>
    <name type="common">European centipede</name>
    <name type="synonym">Geophilus maritimus</name>
    <dbReference type="NCBI Taxonomy" id="126957"/>
    <lineage>
        <taxon>Eukaryota</taxon>
        <taxon>Metazoa</taxon>
        <taxon>Ecdysozoa</taxon>
        <taxon>Arthropoda</taxon>
        <taxon>Myriapoda</taxon>
        <taxon>Chilopoda</taxon>
        <taxon>Pleurostigmophora</taxon>
        <taxon>Geophilomorpha</taxon>
        <taxon>Linotaeniidae</taxon>
        <taxon>Strigamia</taxon>
    </lineage>
</organism>
<accession>T1IPJ3</accession>
<dbReference type="Pfam" id="PF03321">
    <property type="entry name" value="GH3"/>
    <property type="match status" value="1"/>
</dbReference>
<evidence type="ECO:0000256" key="1">
    <source>
        <dbReference type="SAM" id="Phobius"/>
    </source>
</evidence>
<feature type="transmembrane region" description="Helical" evidence="1">
    <location>
        <begin position="6"/>
        <end position="26"/>
    </location>
</feature>
<sequence>MILEVAIAGIIILCTAATVAALTDIWRMRKSDSHTLTSLLHQYLVQSCLQLIGNVMYWKLHQDTGNCRSLQEKFLLRVLKRNRNTAYGLKYKFTEMKNKQDFIKNHPTTRYDHYETFIERIIKGEKNVLTAKDTHLLAVTSGTSGRSHILPITREMFLTFFLYGVAILSHCMVAAYPKVRQLQKILKFFYTPKERVSECGIPIGPSSSSPANSKSILPLYSTPLPGFEIKSEPEALYIHLLFALKDRNLGIIEANFASLVHHGFLNLHRQWQNLVEDIRLGRTNPNLDIPPEVREKLDKLLKPDPKRAKELEEEFIVGFEGISKRIWPHMNLVLATDTGSMKLYGDILKRVFTKGLSHYSPLYAATEGLIGINIWPLEEHAMYLLVPRSVFYEFIRIDDSDKEQPETLFTEEVKEGDVYELVVSTVNGLYRYRMGDVVKVVKFVKETPVVEFLYRQGQLLNVRGEKMSERLFFDAFQESVKSWQGKYLMDYCCAESGLAAHLTEFQNIQISPSPHYLVFLELDGTETLSEREKSTIDEKLREHHWVYDSFRTKGSIAPIAVYLVQPGTFLKLRSFLLETVGCSPNQVKVPRVIRSEAALSLLYSRVI</sequence>
<evidence type="ECO:0000259" key="3">
    <source>
        <dbReference type="Pfam" id="PF23572"/>
    </source>
</evidence>
<evidence type="ECO:0000259" key="2">
    <source>
        <dbReference type="Pfam" id="PF23571"/>
    </source>
</evidence>
<dbReference type="GO" id="GO:0016881">
    <property type="term" value="F:acid-amino acid ligase activity"/>
    <property type="evidence" value="ECO:0007669"/>
    <property type="project" value="TreeGrafter"/>
</dbReference>
<evidence type="ECO:0008006" key="6">
    <source>
        <dbReference type="Google" id="ProtNLM"/>
    </source>
</evidence>
<dbReference type="OMA" id="FHNRAPQ"/>
<protein>
    <recommendedName>
        <fullName evidence="6">GH3 domain-containing protein</fullName>
    </recommendedName>
</protein>
<dbReference type="AlphaFoldDB" id="T1IPJ3"/>
<reference evidence="4" key="2">
    <citation type="submission" date="2015-02" db="UniProtKB">
        <authorList>
            <consortium name="EnsemblMetazoa"/>
        </authorList>
    </citation>
    <scope>IDENTIFICATION</scope>
</reference>
<feature type="transmembrane region" description="Helical" evidence="1">
    <location>
        <begin position="156"/>
        <end position="176"/>
    </location>
</feature>
<reference evidence="5" key="1">
    <citation type="submission" date="2011-05" db="EMBL/GenBank/DDBJ databases">
        <authorList>
            <person name="Richards S.R."/>
            <person name="Qu J."/>
            <person name="Jiang H."/>
            <person name="Jhangiani S.N."/>
            <person name="Agravi P."/>
            <person name="Goodspeed R."/>
            <person name="Gross S."/>
            <person name="Mandapat C."/>
            <person name="Jackson L."/>
            <person name="Mathew T."/>
            <person name="Pu L."/>
            <person name="Thornton R."/>
            <person name="Saada N."/>
            <person name="Wilczek-Boney K.B."/>
            <person name="Lee S."/>
            <person name="Kovar C."/>
            <person name="Wu Y."/>
            <person name="Scherer S.E."/>
            <person name="Worley K.C."/>
            <person name="Muzny D.M."/>
            <person name="Gibbs R."/>
        </authorList>
    </citation>
    <scope>NUCLEOTIDE SEQUENCE</scope>
    <source>
        <strain evidence="5">Brora</strain>
    </source>
</reference>
<dbReference type="Pfam" id="PF23572">
    <property type="entry name" value="GH3_C"/>
    <property type="match status" value="1"/>
</dbReference>
<keyword evidence="5" id="KW-1185">Reference proteome</keyword>
<dbReference type="GO" id="GO:0005737">
    <property type="term" value="C:cytoplasm"/>
    <property type="evidence" value="ECO:0007669"/>
    <property type="project" value="TreeGrafter"/>
</dbReference>
<feature type="domain" description="GH3 C-terminal" evidence="3">
    <location>
        <begin position="500"/>
        <end position="596"/>
    </location>
</feature>
<dbReference type="PhylomeDB" id="T1IPJ3"/>
<dbReference type="HOGENOM" id="CLU_016249_3_2_1"/>
<dbReference type="InterPro" id="IPR055377">
    <property type="entry name" value="GH3_M"/>
</dbReference>
<dbReference type="InterPro" id="IPR004993">
    <property type="entry name" value="GH3"/>
</dbReference>
<feature type="domain" description="GH3 middle" evidence="2">
    <location>
        <begin position="383"/>
        <end position="455"/>
    </location>
</feature>
<keyword evidence="1" id="KW-1133">Transmembrane helix</keyword>
<dbReference type="Proteomes" id="UP000014500">
    <property type="component" value="Unassembled WGS sequence"/>
</dbReference>
<dbReference type="PANTHER" id="PTHR31901:SF9">
    <property type="entry name" value="GH3 DOMAIN-CONTAINING PROTEIN"/>
    <property type="match status" value="1"/>
</dbReference>
<dbReference type="InterPro" id="IPR055378">
    <property type="entry name" value="GH3_C"/>
</dbReference>
<dbReference type="PANTHER" id="PTHR31901">
    <property type="entry name" value="GH3 DOMAIN-CONTAINING PROTEIN"/>
    <property type="match status" value="1"/>
</dbReference>
<dbReference type="Pfam" id="PF23571">
    <property type="entry name" value="GH3_M"/>
    <property type="match status" value="1"/>
</dbReference>
<dbReference type="STRING" id="126957.T1IPJ3"/>
<evidence type="ECO:0000313" key="5">
    <source>
        <dbReference type="Proteomes" id="UP000014500"/>
    </source>
</evidence>
<name>T1IPJ3_STRMM</name>
<proteinExistence type="predicted"/>
<dbReference type="EMBL" id="JH431263">
    <property type="status" value="NOT_ANNOTATED_CDS"/>
    <property type="molecule type" value="Genomic_DNA"/>
</dbReference>
<dbReference type="EnsemblMetazoa" id="SMAR002945-RA">
    <property type="protein sequence ID" value="SMAR002945-PA"/>
    <property type="gene ID" value="SMAR002945"/>
</dbReference>